<sequence>MVDPETESHRSISSQPERPFDRLPIIPSISTDFSPEDEITTDYMLHNLIRKVEKEWLFNIIFIILFILTFICLFISILIAIWGDEWFSKVNFTINCGYTS</sequence>
<reference evidence="3 4" key="1">
    <citation type="journal article" date="2023" name="BMC Biol.">
        <title>The compact genome of the sponge Oopsacas minuta (Hexactinellida) is lacking key metazoan core genes.</title>
        <authorList>
            <person name="Santini S."/>
            <person name="Schenkelaars Q."/>
            <person name="Jourda C."/>
            <person name="Duchesne M."/>
            <person name="Belahbib H."/>
            <person name="Rocher C."/>
            <person name="Selva M."/>
            <person name="Riesgo A."/>
            <person name="Vervoort M."/>
            <person name="Leys S.P."/>
            <person name="Kodjabachian L."/>
            <person name="Le Bivic A."/>
            <person name="Borchiellini C."/>
            <person name="Claverie J.M."/>
            <person name="Renard E."/>
        </authorList>
    </citation>
    <scope>NUCLEOTIDE SEQUENCE [LARGE SCALE GENOMIC DNA]</scope>
    <source>
        <strain evidence="3">SPO-2</strain>
    </source>
</reference>
<protein>
    <submittedName>
        <fullName evidence="3">Uncharacterized protein</fullName>
    </submittedName>
</protein>
<proteinExistence type="predicted"/>
<keyword evidence="2" id="KW-0812">Transmembrane</keyword>
<evidence type="ECO:0000313" key="4">
    <source>
        <dbReference type="Proteomes" id="UP001165289"/>
    </source>
</evidence>
<feature type="transmembrane region" description="Helical" evidence="2">
    <location>
        <begin position="56"/>
        <end position="82"/>
    </location>
</feature>
<keyword evidence="2" id="KW-0472">Membrane</keyword>
<comment type="caution">
    <text evidence="3">The sequence shown here is derived from an EMBL/GenBank/DDBJ whole genome shotgun (WGS) entry which is preliminary data.</text>
</comment>
<dbReference type="AlphaFoldDB" id="A0AAV7JGZ8"/>
<dbReference type="EMBL" id="JAKMXF010000334">
    <property type="protein sequence ID" value="KAI6648022.1"/>
    <property type="molecule type" value="Genomic_DNA"/>
</dbReference>
<name>A0AAV7JGZ8_9METZ</name>
<feature type="compositionally biased region" description="Basic and acidic residues" evidence="1">
    <location>
        <begin position="1"/>
        <end position="10"/>
    </location>
</feature>
<accession>A0AAV7JGZ8</accession>
<evidence type="ECO:0000256" key="2">
    <source>
        <dbReference type="SAM" id="Phobius"/>
    </source>
</evidence>
<gene>
    <name evidence="3" type="ORF">LOD99_8349</name>
</gene>
<keyword evidence="2" id="KW-1133">Transmembrane helix</keyword>
<organism evidence="3 4">
    <name type="scientific">Oopsacas minuta</name>
    <dbReference type="NCBI Taxonomy" id="111878"/>
    <lineage>
        <taxon>Eukaryota</taxon>
        <taxon>Metazoa</taxon>
        <taxon>Porifera</taxon>
        <taxon>Hexactinellida</taxon>
        <taxon>Hexasterophora</taxon>
        <taxon>Lyssacinosida</taxon>
        <taxon>Leucopsacidae</taxon>
        <taxon>Oopsacas</taxon>
    </lineage>
</organism>
<feature type="region of interest" description="Disordered" evidence="1">
    <location>
        <begin position="1"/>
        <end position="25"/>
    </location>
</feature>
<evidence type="ECO:0000256" key="1">
    <source>
        <dbReference type="SAM" id="MobiDB-lite"/>
    </source>
</evidence>
<dbReference type="Proteomes" id="UP001165289">
    <property type="component" value="Unassembled WGS sequence"/>
</dbReference>
<keyword evidence="4" id="KW-1185">Reference proteome</keyword>
<evidence type="ECO:0000313" key="3">
    <source>
        <dbReference type="EMBL" id="KAI6648022.1"/>
    </source>
</evidence>